<feature type="domain" description="CYTH" evidence="1">
    <location>
        <begin position="1"/>
        <end position="200"/>
    </location>
</feature>
<keyword evidence="3" id="KW-1185">Reference proteome</keyword>
<organism evidence="2 3">
    <name type="scientific">Jatropha curcas</name>
    <name type="common">Barbados nut</name>
    <dbReference type="NCBI Taxonomy" id="180498"/>
    <lineage>
        <taxon>Eukaryota</taxon>
        <taxon>Viridiplantae</taxon>
        <taxon>Streptophyta</taxon>
        <taxon>Embryophyta</taxon>
        <taxon>Tracheophyta</taxon>
        <taxon>Spermatophyta</taxon>
        <taxon>Magnoliopsida</taxon>
        <taxon>eudicotyledons</taxon>
        <taxon>Gunneridae</taxon>
        <taxon>Pentapetalae</taxon>
        <taxon>rosids</taxon>
        <taxon>fabids</taxon>
        <taxon>Malpighiales</taxon>
        <taxon>Euphorbiaceae</taxon>
        <taxon>Crotonoideae</taxon>
        <taxon>Jatropheae</taxon>
        <taxon>Jatropha</taxon>
    </lineage>
</organism>
<protein>
    <recommendedName>
        <fullName evidence="1">CYTH domain-containing protein</fullName>
    </recommendedName>
</protein>
<dbReference type="PANTHER" id="PTHR34948:SF9">
    <property type="entry name" value="CYTH DOMAIN-CONTAINING PROTEIN"/>
    <property type="match status" value="1"/>
</dbReference>
<proteinExistence type="predicted"/>
<dbReference type="Pfam" id="PF01928">
    <property type="entry name" value="CYTH"/>
    <property type="match status" value="1"/>
</dbReference>
<dbReference type="AlphaFoldDB" id="A0A067KLB2"/>
<dbReference type="InterPro" id="IPR033469">
    <property type="entry name" value="CYTH-like_dom_sf"/>
</dbReference>
<dbReference type="Proteomes" id="UP000027138">
    <property type="component" value="Unassembled WGS sequence"/>
</dbReference>
<evidence type="ECO:0000313" key="3">
    <source>
        <dbReference type="Proteomes" id="UP000027138"/>
    </source>
</evidence>
<evidence type="ECO:0000259" key="1">
    <source>
        <dbReference type="PROSITE" id="PS51707"/>
    </source>
</evidence>
<dbReference type="OrthoDB" id="2160189at2759"/>
<dbReference type="SUPFAM" id="SSF55154">
    <property type="entry name" value="CYTH-like phosphatases"/>
    <property type="match status" value="1"/>
</dbReference>
<dbReference type="CDD" id="cd07374">
    <property type="entry name" value="CYTH-like_Pase"/>
    <property type="match status" value="1"/>
</dbReference>
<dbReference type="GO" id="GO:0016462">
    <property type="term" value="F:pyrophosphatase activity"/>
    <property type="evidence" value="ECO:0007669"/>
    <property type="project" value="UniProtKB-ARBA"/>
</dbReference>
<dbReference type="SMART" id="SM01118">
    <property type="entry name" value="CYTH"/>
    <property type="match status" value="1"/>
</dbReference>
<reference evidence="2 3" key="1">
    <citation type="journal article" date="2014" name="PLoS ONE">
        <title>Global Analysis of Gene Expression Profiles in Physic Nut (Jatropha curcas L.) Seedlings Exposed to Salt Stress.</title>
        <authorList>
            <person name="Zhang L."/>
            <person name="Zhang C."/>
            <person name="Wu P."/>
            <person name="Chen Y."/>
            <person name="Li M."/>
            <person name="Jiang H."/>
            <person name="Wu G."/>
        </authorList>
    </citation>
    <scope>NUCLEOTIDE SEQUENCE [LARGE SCALE GENOMIC DNA]</scope>
    <source>
        <strain evidence="3">cv. GZQX0401</strain>
        <tissue evidence="2">Young leaves</tissue>
    </source>
</reference>
<sequence length="203" mass="23487">MEVEVKLRLPNLNAHQKLSTVLSPFHTKTLMQENIFFDTKNSHLSSSLAALRLRFYNLDSQCVLSLKAKPVMSNGISRVEEQEEPLDPQIGRLCVAEPWRLRSLQSSNIMDRVREEFGVKGNEEFVCLGGFRNVRQVFDWKGLKMELDETIYDFGISYELECESKEPERDKRLIEGLLTENGIEFSYSKFNKFAVFRSGKLPQ</sequence>
<dbReference type="STRING" id="180498.A0A067KLB2"/>
<dbReference type="PROSITE" id="PS51707">
    <property type="entry name" value="CYTH"/>
    <property type="match status" value="1"/>
</dbReference>
<name>A0A067KLB2_JATCU</name>
<dbReference type="EMBL" id="KK914415">
    <property type="protein sequence ID" value="KDP37041.1"/>
    <property type="molecule type" value="Genomic_DNA"/>
</dbReference>
<gene>
    <name evidence="2" type="ORF">JCGZ_06097</name>
</gene>
<dbReference type="Gene3D" id="2.40.320.10">
    <property type="entry name" value="Hypothetical Protein Pfu-838710-001"/>
    <property type="match status" value="1"/>
</dbReference>
<accession>A0A067KLB2</accession>
<evidence type="ECO:0000313" key="2">
    <source>
        <dbReference type="EMBL" id="KDP37041.1"/>
    </source>
</evidence>
<dbReference type="PANTHER" id="PTHR34948">
    <property type="entry name" value="OS08G0299200 PROTEIN"/>
    <property type="match status" value="1"/>
</dbReference>
<dbReference type="InterPro" id="IPR023577">
    <property type="entry name" value="CYTH_domain"/>
</dbReference>